<dbReference type="InterPro" id="IPR035097">
    <property type="entry name" value="M29_N-terminal"/>
</dbReference>
<keyword evidence="9" id="KW-0482">Metalloprotease</keyword>
<dbReference type="InterPro" id="IPR052170">
    <property type="entry name" value="M29_Exopeptidase"/>
</dbReference>
<dbReference type="GO" id="GO:0046872">
    <property type="term" value="F:metal ion binding"/>
    <property type="evidence" value="ECO:0007669"/>
    <property type="project" value="UniProtKB-KW"/>
</dbReference>
<protein>
    <submittedName>
        <fullName evidence="10">Peptidase M29</fullName>
    </submittedName>
</protein>
<dbReference type="InterPro" id="IPR000787">
    <property type="entry name" value="Peptidase_M29"/>
</dbReference>
<dbReference type="OrthoDB" id="9803993at2"/>
<evidence type="ECO:0000256" key="5">
    <source>
        <dbReference type="ARBA" id="ARBA00022438"/>
    </source>
</evidence>
<dbReference type="Gene3D" id="3.40.1830.10">
    <property type="entry name" value="Thermophilic metalloprotease (M29)"/>
    <property type="match status" value="1"/>
</dbReference>
<organism evidence="10 11">
    <name type="scientific">Sporolactobacillus inulinus CASD</name>
    <dbReference type="NCBI Taxonomy" id="1069536"/>
    <lineage>
        <taxon>Bacteria</taxon>
        <taxon>Bacillati</taxon>
        <taxon>Bacillota</taxon>
        <taxon>Bacilli</taxon>
        <taxon>Bacillales</taxon>
        <taxon>Sporolactobacillaceae</taxon>
        <taxon>Sporolactobacillus</taxon>
    </lineage>
</organism>
<evidence type="ECO:0000313" key="11">
    <source>
        <dbReference type="Proteomes" id="UP000035553"/>
    </source>
</evidence>
<evidence type="ECO:0000256" key="2">
    <source>
        <dbReference type="ARBA" id="ARBA00001946"/>
    </source>
</evidence>
<comment type="caution">
    <text evidence="10">The sequence shown here is derived from an EMBL/GenBank/DDBJ whole genome shotgun (WGS) entry which is preliminary data.</text>
</comment>
<comment type="cofactor">
    <cofactor evidence="2">
        <name>Mg(2+)</name>
        <dbReference type="ChEBI" id="CHEBI:18420"/>
    </cofactor>
</comment>
<evidence type="ECO:0000256" key="8">
    <source>
        <dbReference type="ARBA" id="ARBA00022801"/>
    </source>
</evidence>
<keyword evidence="11" id="KW-1185">Reference proteome</keyword>
<evidence type="ECO:0000256" key="4">
    <source>
        <dbReference type="ARBA" id="ARBA00008236"/>
    </source>
</evidence>
<name>A0A0U1QQL2_9BACL</name>
<dbReference type="EMBL" id="AFVQ02000055">
    <property type="protein sequence ID" value="KLI03080.1"/>
    <property type="molecule type" value="Genomic_DNA"/>
</dbReference>
<evidence type="ECO:0000256" key="7">
    <source>
        <dbReference type="ARBA" id="ARBA00022723"/>
    </source>
</evidence>
<keyword evidence="8" id="KW-0378">Hydrolase</keyword>
<dbReference type="PRINTS" id="PR00919">
    <property type="entry name" value="THERMOPTASE"/>
</dbReference>
<gene>
    <name evidence="10" type="ORF">SINU_04685</name>
</gene>
<dbReference type="SUPFAM" id="SSF144052">
    <property type="entry name" value="Thermophilic metalloprotease-like"/>
    <property type="match status" value="1"/>
</dbReference>
<dbReference type="RefSeq" id="WP_010026640.1">
    <property type="nucleotide sequence ID" value="NZ_AFVQ02000055.1"/>
</dbReference>
<accession>A0A0U1QQL2</accession>
<keyword evidence="7" id="KW-0479">Metal-binding</keyword>
<proteinExistence type="inferred from homology"/>
<dbReference type="Proteomes" id="UP000035553">
    <property type="component" value="Unassembled WGS sequence"/>
</dbReference>
<sequence>MENFEKLLDHYADITVNVGLNVQKDQEVMIFAPIESPEIVRKVVKKAYEAGARNVYVEWSDEALTRLRLSLAPEASLHTFPTWRARAHQELSDQNAAFLYIYSPNPELLNGIDAKRIAAAQKAAAAANKQFSNDKSSAKVSWTIISVPTQAWSKKIFPDLAADERMDALWKQIFAITRADAADPEAAWKKHIQSLSDKLDYFNKARFKKLHYKGPGTDLVIELPDKHLWAGGGMVNDQGIPFQPNMPTEEVFTLPLKKGVNGTVASTKPLNFGGNLINKFSLTFKEGRIVDYSAEQGLDTLRQIIETDEGSHYLGEVSLVPHHSPISDTNLIFYNTLFDENASCHLAIGHSYPFNYQGGRKMTLDELSTHGANQSLMHVDFMIGSGELDIDAEAADGTLTPIFRNGNWVI</sequence>
<keyword evidence="6" id="KW-0645">Protease</keyword>
<dbReference type="PANTHER" id="PTHR34448:SF3">
    <property type="entry name" value="AMINOPEPTIDASE AMPS"/>
    <property type="match status" value="1"/>
</dbReference>
<dbReference type="GO" id="GO:0008237">
    <property type="term" value="F:metallopeptidase activity"/>
    <property type="evidence" value="ECO:0007669"/>
    <property type="project" value="UniProtKB-KW"/>
</dbReference>
<evidence type="ECO:0000256" key="6">
    <source>
        <dbReference type="ARBA" id="ARBA00022670"/>
    </source>
</evidence>
<dbReference type="PANTHER" id="PTHR34448">
    <property type="entry name" value="AMINOPEPTIDASE"/>
    <property type="match status" value="1"/>
</dbReference>
<evidence type="ECO:0000256" key="9">
    <source>
        <dbReference type="ARBA" id="ARBA00023049"/>
    </source>
</evidence>
<comment type="cofactor">
    <cofactor evidence="3">
        <name>Zn(2+)</name>
        <dbReference type="ChEBI" id="CHEBI:29105"/>
    </cofactor>
</comment>
<comment type="cofactor">
    <cofactor evidence="1">
        <name>Co(2+)</name>
        <dbReference type="ChEBI" id="CHEBI:48828"/>
    </cofactor>
</comment>
<dbReference type="GO" id="GO:0004177">
    <property type="term" value="F:aminopeptidase activity"/>
    <property type="evidence" value="ECO:0007669"/>
    <property type="project" value="UniProtKB-KW"/>
</dbReference>
<dbReference type="Pfam" id="PF02073">
    <property type="entry name" value="Peptidase_M29"/>
    <property type="match status" value="1"/>
</dbReference>
<keyword evidence="5" id="KW-0031">Aminopeptidase</keyword>
<dbReference type="AlphaFoldDB" id="A0A0U1QQL2"/>
<dbReference type="GO" id="GO:0006508">
    <property type="term" value="P:proteolysis"/>
    <property type="evidence" value="ECO:0007669"/>
    <property type="project" value="UniProtKB-KW"/>
</dbReference>
<reference evidence="10 11" key="1">
    <citation type="journal article" date="2011" name="J. Bacteriol.">
        <title>Draft genome sequence of Sporolactobacillus inulinus strain CASD, an efficient D-lactic acid-producing bacterium with high-concentration lactate tolerance capability.</title>
        <authorList>
            <person name="Yu B."/>
            <person name="Su F."/>
            <person name="Wang L."/>
            <person name="Xu K."/>
            <person name="Zhao B."/>
            <person name="Xu P."/>
        </authorList>
    </citation>
    <scope>NUCLEOTIDE SEQUENCE [LARGE SCALE GENOMIC DNA]</scope>
    <source>
        <strain evidence="10 11">CASD</strain>
    </source>
</reference>
<evidence type="ECO:0000313" key="10">
    <source>
        <dbReference type="EMBL" id="KLI03080.1"/>
    </source>
</evidence>
<comment type="similarity">
    <text evidence="4">Belongs to the peptidase M29 family.</text>
</comment>
<evidence type="ECO:0000256" key="3">
    <source>
        <dbReference type="ARBA" id="ARBA00001947"/>
    </source>
</evidence>
<evidence type="ECO:0000256" key="1">
    <source>
        <dbReference type="ARBA" id="ARBA00001941"/>
    </source>
</evidence>